<dbReference type="EMBL" id="KZ613464">
    <property type="protein sequence ID" value="PMD28599.1"/>
    <property type="molecule type" value="Genomic_DNA"/>
</dbReference>
<dbReference type="Proteomes" id="UP000235672">
    <property type="component" value="Unassembled WGS sequence"/>
</dbReference>
<proteinExistence type="predicted"/>
<keyword evidence="2" id="KW-1185">Reference proteome</keyword>
<evidence type="ECO:0000313" key="1">
    <source>
        <dbReference type="EMBL" id="PMD28599.1"/>
    </source>
</evidence>
<dbReference type="OrthoDB" id="3513418at2759"/>
<gene>
    <name evidence="1" type="ORF">NA56DRAFT_742720</name>
</gene>
<name>A0A2J6QQQ3_9HELO</name>
<sequence>MGVNPKSLGHFLIRVFKLRWQTRRLTDKEYRRKVAAAENVSKLTPQSKPSSVGADRRQQFLWDAQKVDEDSFKKDGIVYAIGFVVGTRDATEDIQPKTVAKSPAAISRTEDESIEDRNFYFKFYYRTSEFLEQTGIIKYPPPLYLYAWKDLDKTERQNALKEL</sequence>
<evidence type="ECO:0000313" key="2">
    <source>
        <dbReference type="Proteomes" id="UP000235672"/>
    </source>
</evidence>
<accession>A0A2J6QQQ3</accession>
<dbReference type="AlphaFoldDB" id="A0A2J6QQQ3"/>
<organism evidence="1 2">
    <name type="scientific">Hyaloscypha hepaticicola</name>
    <dbReference type="NCBI Taxonomy" id="2082293"/>
    <lineage>
        <taxon>Eukaryota</taxon>
        <taxon>Fungi</taxon>
        <taxon>Dikarya</taxon>
        <taxon>Ascomycota</taxon>
        <taxon>Pezizomycotina</taxon>
        <taxon>Leotiomycetes</taxon>
        <taxon>Helotiales</taxon>
        <taxon>Hyaloscyphaceae</taxon>
        <taxon>Hyaloscypha</taxon>
    </lineage>
</organism>
<protein>
    <submittedName>
        <fullName evidence="1">Uncharacterized protein</fullName>
    </submittedName>
</protein>
<reference evidence="1 2" key="1">
    <citation type="submission" date="2016-05" db="EMBL/GenBank/DDBJ databases">
        <title>A degradative enzymes factory behind the ericoid mycorrhizal symbiosis.</title>
        <authorList>
            <consortium name="DOE Joint Genome Institute"/>
            <person name="Martino E."/>
            <person name="Morin E."/>
            <person name="Grelet G."/>
            <person name="Kuo A."/>
            <person name="Kohler A."/>
            <person name="Daghino S."/>
            <person name="Barry K."/>
            <person name="Choi C."/>
            <person name="Cichocki N."/>
            <person name="Clum A."/>
            <person name="Copeland A."/>
            <person name="Hainaut M."/>
            <person name="Haridas S."/>
            <person name="Labutti K."/>
            <person name="Lindquist E."/>
            <person name="Lipzen A."/>
            <person name="Khouja H.-R."/>
            <person name="Murat C."/>
            <person name="Ohm R."/>
            <person name="Olson A."/>
            <person name="Spatafora J."/>
            <person name="Veneault-Fourrey C."/>
            <person name="Henrissat B."/>
            <person name="Grigoriev I."/>
            <person name="Martin F."/>
            <person name="Perotto S."/>
        </authorList>
    </citation>
    <scope>NUCLEOTIDE SEQUENCE [LARGE SCALE GENOMIC DNA]</scope>
    <source>
        <strain evidence="1 2">UAMH 7357</strain>
    </source>
</reference>